<keyword evidence="7" id="KW-0378">Hydrolase</keyword>
<dbReference type="FunFam" id="3.90.230.10:FF:000002">
    <property type="entry name" value="Xaa-Pro aminopeptidase 3"/>
    <property type="match status" value="1"/>
</dbReference>
<evidence type="ECO:0000256" key="4">
    <source>
        <dbReference type="ARBA" id="ARBA00012574"/>
    </source>
</evidence>
<protein>
    <recommendedName>
        <fullName evidence="10">Xaa-Pro aminopeptidase</fullName>
        <ecNumber evidence="4">3.4.11.9</ecNumber>
    </recommendedName>
    <alternativeName>
        <fullName evidence="11">Aminopeptidase P II</fullName>
    </alternativeName>
    <alternativeName>
        <fullName evidence="12">X-Pro aminopeptidase</fullName>
    </alternativeName>
</protein>
<evidence type="ECO:0000256" key="12">
    <source>
        <dbReference type="ARBA" id="ARBA00081411"/>
    </source>
</evidence>
<dbReference type="PANTHER" id="PTHR43226">
    <property type="entry name" value="XAA-PRO AMINOPEPTIDASE 3"/>
    <property type="match status" value="1"/>
</dbReference>
<dbReference type="InterPro" id="IPR000994">
    <property type="entry name" value="Pept_M24"/>
</dbReference>
<dbReference type="AlphaFoldDB" id="A0A0J0YQL3"/>
<dbReference type="GO" id="GO:0070006">
    <property type="term" value="F:metalloaminopeptidase activity"/>
    <property type="evidence" value="ECO:0007669"/>
    <property type="project" value="InterPro"/>
</dbReference>
<dbReference type="GO" id="GO:0006508">
    <property type="term" value="P:proteolysis"/>
    <property type="evidence" value="ECO:0007669"/>
    <property type="project" value="UniProtKB-KW"/>
</dbReference>
<dbReference type="InterPro" id="IPR029149">
    <property type="entry name" value="Creatin/AminoP/Spt16_N"/>
</dbReference>
<evidence type="ECO:0000313" key="15">
    <source>
        <dbReference type="EMBL" id="KLT72402.1"/>
    </source>
</evidence>
<evidence type="ECO:0000256" key="3">
    <source>
        <dbReference type="ARBA" id="ARBA00008766"/>
    </source>
</evidence>
<dbReference type="InterPro" id="IPR052433">
    <property type="entry name" value="X-Pro_dipept-like"/>
</dbReference>
<dbReference type="EMBL" id="JTDO01000013">
    <property type="protein sequence ID" value="KLT72402.1"/>
    <property type="molecule type" value="Genomic_DNA"/>
</dbReference>
<dbReference type="SUPFAM" id="SSF55920">
    <property type="entry name" value="Creatinase/aminopeptidase"/>
    <property type="match status" value="1"/>
</dbReference>
<organism evidence="15 16">
    <name type="scientific">Neisseria arctica</name>
    <dbReference type="NCBI Taxonomy" id="1470200"/>
    <lineage>
        <taxon>Bacteria</taxon>
        <taxon>Pseudomonadati</taxon>
        <taxon>Pseudomonadota</taxon>
        <taxon>Betaproteobacteria</taxon>
        <taxon>Neisseriales</taxon>
        <taxon>Neisseriaceae</taxon>
        <taxon>Neisseria</taxon>
    </lineage>
</organism>
<keyword evidence="15" id="KW-0031">Aminopeptidase</keyword>
<evidence type="ECO:0000256" key="1">
    <source>
        <dbReference type="ARBA" id="ARBA00001424"/>
    </source>
</evidence>
<dbReference type="InterPro" id="IPR007865">
    <property type="entry name" value="Aminopep_P_N"/>
</dbReference>
<dbReference type="Gene3D" id="3.40.350.10">
    <property type="entry name" value="Creatinase/prolidase N-terminal domain"/>
    <property type="match status" value="1"/>
</dbReference>
<evidence type="ECO:0000256" key="8">
    <source>
        <dbReference type="ARBA" id="ARBA00023049"/>
    </source>
</evidence>
<reference evidence="15 16" key="1">
    <citation type="submission" date="2014-11" db="EMBL/GenBank/DDBJ databases">
        <title>Genome of a novel goose pathogen.</title>
        <authorList>
            <person name="Hansen C.M."/>
            <person name="Hueffer K."/>
            <person name="Choi S.C."/>
        </authorList>
    </citation>
    <scope>NUCLEOTIDE SEQUENCE [LARGE SCALE GENOMIC DNA]</scope>
    <source>
        <strain evidence="15 16">KH1503</strain>
    </source>
</reference>
<name>A0A0J0YQL3_9NEIS</name>
<dbReference type="GO" id="GO:0005829">
    <property type="term" value="C:cytosol"/>
    <property type="evidence" value="ECO:0007669"/>
    <property type="project" value="TreeGrafter"/>
</dbReference>
<dbReference type="PANTHER" id="PTHR43226:SF4">
    <property type="entry name" value="XAA-PRO AMINOPEPTIDASE 3"/>
    <property type="match status" value="1"/>
</dbReference>
<sequence>MTIYLQRREHLLQQIGNDGLAVLFAAAEQTRSNDTHFPYRQNSYFHYLSGFPEPEAVIVLDGANGTSTLYCREKDALREIWDGFRYGPDAAQAEFHFDAAHSIKEFSQHIEKAILNKRRLFALWGENPEHDRLLLQHWHHVQQTAGQRMLGECTRAPDSLGDLAALLTPMRLIKDPHEITLLKKAGSISAQAHIRAMQKTRPGISEMQIEAELLHDFMRNGARFPAYNSIIAGGKNACCLHYVENKDILCDGDLLLIDAGAEYEMYAGDITRTFPVNGKFTPAQKDVYEIVLAANQAAIAAVQPQANWADIHNIALNILTQGLIDLKLLSGSLDENLESQAYKRFYMHGLGHWIGLDVHDVGGRWRDGTPLLLQAGMCTTIEPGLYIAAADDIPAHFHNIGIRIEDNILVTENGAENYTAEVPKTIAEIEALMC</sequence>
<comment type="catalytic activity">
    <reaction evidence="1">
        <text>Release of any N-terminal amino acid, including proline, that is linked to proline, even from a dipeptide or tripeptide.</text>
        <dbReference type="EC" id="3.4.11.9"/>
    </reaction>
</comment>
<keyword evidence="8" id="KW-0482">Metalloprotease</keyword>
<feature type="domain" description="Aminopeptidase P N-terminal" evidence="14">
    <location>
        <begin position="1"/>
        <end position="131"/>
    </location>
</feature>
<dbReference type="Pfam" id="PF05195">
    <property type="entry name" value="AMP_N"/>
    <property type="match status" value="1"/>
</dbReference>
<comment type="cofactor">
    <cofactor evidence="2">
        <name>Mn(2+)</name>
        <dbReference type="ChEBI" id="CHEBI:29035"/>
    </cofactor>
</comment>
<accession>A0A0J0YQL3</accession>
<dbReference type="CDD" id="cd01087">
    <property type="entry name" value="Prolidase"/>
    <property type="match status" value="1"/>
</dbReference>
<evidence type="ECO:0000256" key="10">
    <source>
        <dbReference type="ARBA" id="ARBA00069363"/>
    </source>
</evidence>
<dbReference type="Proteomes" id="UP000036027">
    <property type="component" value="Unassembled WGS sequence"/>
</dbReference>
<dbReference type="EC" id="3.4.11.9" evidence="4"/>
<dbReference type="RefSeq" id="WP_047761477.1">
    <property type="nucleotide sequence ID" value="NZ_CP091510.1"/>
</dbReference>
<dbReference type="Gene3D" id="3.90.230.10">
    <property type="entry name" value="Creatinase/methionine aminopeptidase superfamily"/>
    <property type="match status" value="1"/>
</dbReference>
<dbReference type="SMART" id="SM01011">
    <property type="entry name" value="AMP_N"/>
    <property type="match status" value="1"/>
</dbReference>
<evidence type="ECO:0000256" key="7">
    <source>
        <dbReference type="ARBA" id="ARBA00022801"/>
    </source>
</evidence>
<keyword evidence="5" id="KW-0645">Protease</keyword>
<gene>
    <name evidence="15" type="ORF">PL75_08380</name>
</gene>
<keyword evidence="16" id="KW-1185">Reference proteome</keyword>
<dbReference type="InterPro" id="IPR036005">
    <property type="entry name" value="Creatinase/aminopeptidase-like"/>
</dbReference>
<dbReference type="OrthoDB" id="9806388at2"/>
<keyword evidence="9" id="KW-0464">Manganese</keyword>
<dbReference type="STRING" id="1470200.PL75_08380"/>
<evidence type="ECO:0000313" key="16">
    <source>
        <dbReference type="Proteomes" id="UP000036027"/>
    </source>
</evidence>
<evidence type="ECO:0000256" key="6">
    <source>
        <dbReference type="ARBA" id="ARBA00022723"/>
    </source>
</evidence>
<evidence type="ECO:0000256" key="9">
    <source>
        <dbReference type="ARBA" id="ARBA00023211"/>
    </source>
</evidence>
<keyword evidence="6 13" id="KW-0479">Metal-binding</keyword>
<comment type="caution">
    <text evidence="15">The sequence shown here is derived from an EMBL/GenBank/DDBJ whole genome shotgun (WGS) entry which is preliminary data.</text>
</comment>
<dbReference type="PROSITE" id="PS00491">
    <property type="entry name" value="PROLINE_PEPTIDASE"/>
    <property type="match status" value="1"/>
</dbReference>
<evidence type="ECO:0000259" key="14">
    <source>
        <dbReference type="SMART" id="SM01011"/>
    </source>
</evidence>
<proteinExistence type="inferred from homology"/>
<evidence type="ECO:0000256" key="2">
    <source>
        <dbReference type="ARBA" id="ARBA00001936"/>
    </source>
</evidence>
<dbReference type="SUPFAM" id="SSF53092">
    <property type="entry name" value="Creatinase/prolidase N-terminal domain"/>
    <property type="match status" value="1"/>
</dbReference>
<dbReference type="Pfam" id="PF00557">
    <property type="entry name" value="Peptidase_M24"/>
    <property type="match status" value="1"/>
</dbReference>
<evidence type="ECO:0000256" key="5">
    <source>
        <dbReference type="ARBA" id="ARBA00022670"/>
    </source>
</evidence>
<evidence type="ECO:0000256" key="13">
    <source>
        <dbReference type="RuleBase" id="RU000590"/>
    </source>
</evidence>
<dbReference type="InterPro" id="IPR001131">
    <property type="entry name" value="Peptidase_M24B_aminopep-P_CS"/>
</dbReference>
<comment type="similarity">
    <text evidence="3 13">Belongs to the peptidase M24B family.</text>
</comment>
<dbReference type="PATRIC" id="fig|1470200.3.peg.600"/>
<evidence type="ECO:0000256" key="11">
    <source>
        <dbReference type="ARBA" id="ARBA00075356"/>
    </source>
</evidence>
<dbReference type="GO" id="GO:0030145">
    <property type="term" value="F:manganese ion binding"/>
    <property type="evidence" value="ECO:0007669"/>
    <property type="project" value="InterPro"/>
</dbReference>